<dbReference type="SUPFAM" id="SSF53335">
    <property type="entry name" value="S-adenosyl-L-methionine-dependent methyltransferases"/>
    <property type="match status" value="1"/>
</dbReference>
<dbReference type="InterPro" id="IPR004556">
    <property type="entry name" value="HemK-like"/>
</dbReference>
<dbReference type="CDD" id="cd02440">
    <property type="entry name" value="AdoMet_MTases"/>
    <property type="match status" value="1"/>
</dbReference>
<reference evidence="7 8" key="1">
    <citation type="journal article" date="2017" name="New Microbes New Infect">
        <title>Genome sequence of 'Leucobacter massiliensis' sp. nov. isolated from human pharynx after travel to the 2014 Hajj.</title>
        <authorList>
            <person name="Leangapichart T."/>
            <person name="Gautret P."/>
            <person name="Nguyen T.T."/>
            <person name="Armstrong N."/>
            <person name="Rolain J.M."/>
        </authorList>
    </citation>
    <scope>NUCLEOTIDE SEQUENCE [LARGE SCALE GENOMIC DNA]</scope>
    <source>
        <strain evidence="7 8">122RC15</strain>
    </source>
</reference>
<organism evidence="7 8">
    <name type="scientific">Leucobacter massiliensis</name>
    <dbReference type="NCBI Taxonomy" id="1686285"/>
    <lineage>
        <taxon>Bacteria</taxon>
        <taxon>Bacillati</taxon>
        <taxon>Actinomycetota</taxon>
        <taxon>Actinomycetes</taxon>
        <taxon>Micrococcales</taxon>
        <taxon>Microbacteriaceae</taxon>
        <taxon>Leucobacter</taxon>
    </lineage>
</organism>
<comment type="caution">
    <text evidence="4">Lacks conserved residue(s) required for the propagation of feature annotation.</text>
</comment>
<feature type="binding site" evidence="4">
    <location>
        <position position="162"/>
    </location>
    <ligand>
        <name>S-adenosyl-L-methionine</name>
        <dbReference type="ChEBI" id="CHEBI:59789"/>
    </ligand>
</feature>
<dbReference type="Pfam" id="PF13649">
    <property type="entry name" value="Methyltransf_25"/>
    <property type="match status" value="1"/>
</dbReference>
<evidence type="ECO:0000256" key="4">
    <source>
        <dbReference type="HAMAP-Rule" id="MF_02126"/>
    </source>
</evidence>
<feature type="domain" description="Methyltransferase" evidence="5">
    <location>
        <begin position="136"/>
        <end position="208"/>
    </location>
</feature>
<comment type="catalytic activity">
    <reaction evidence="4">
        <text>L-glutaminyl-[peptide chain release factor] + S-adenosyl-L-methionine = N(5)-methyl-L-glutaminyl-[peptide chain release factor] + S-adenosyl-L-homocysteine + H(+)</text>
        <dbReference type="Rhea" id="RHEA:42896"/>
        <dbReference type="Rhea" id="RHEA-COMP:10271"/>
        <dbReference type="Rhea" id="RHEA-COMP:10272"/>
        <dbReference type="ChEBI" id="CHEBI:15378"/>
        <dbReference type="ChEBI" id="CHEBI:30011"/>
        <dbReference type="ChEBI" id="CHEBI:57856"/>
        <dbReference type="ChEBI" id="CHEBI:59789"/>
        <dbReference type="ChEBI" id="CHEBI:61891"/>
        <dbReference type="EC" id="2.1.1.297"/>
    </reaction>
</comment>
<evidence type="ECO:0000313" key="8">
    <source>
        <dbReference type="Proteomes" id="UP000238650"/>
    </source>
</evidence>
<dbReference type="OrthoDB" id="9800643at2"/>
<dbReference type="NCBIfam" id="TIGR00536">
    <property type="entry name" value="hemK_fam"/>
    <property type="match status" value="1"/>
</dbReference>
<protein>
    <recommendedName>
        <fullName evidence="4">Release factor glutamine methyltransferase</fullName>
        <shortName evidence="4">RF MTase</shortName>
        <ecNumber evidence="4">2.1.1.297</ecNumber>
    </recommendedName>
    <alternativeName>
        <fullName evidence="4">N5-glutamine methyltransferase PrmC</fullName>
    </alternativeName>
    <alternativeName>
        <fullName evidence="4">Protein-(glutamine-N5) MTase PrmC</fullName>
    </alternativeName>
    <alternativeName>
        <fullName evidence="4">Protein-glutamine N-methyltransferase PrmC</fullName>
    </alternativeName>
</protein>
<dbReference type="Pfam" id="PF17827">
    <property type="entry name" value="PrmC_N"/>
    <property type="match status" value="1"/>
</dbReference>
<dbReference type="GO" id="GO:0102559">
    <property type="term" value="F:peptide chain release factor N(5)-glutamine methyltransferase activity"/>
    <property type="evidence" value="ECO:0007669"/>
    <property type="project" value="UniProtKB-EC"/>
</dbReference>
<dbReference type="PROSITE" id="PS00092">
    <property type="entry name" value="N6_MTASE"/>
    <property type="match status" value="1"/>
</dbReference>
<dbReference type="EMBL" id="MWZD01000023">
    <property type="protein sequence ID" value="PRI10115.1"/>
    <property type="molecule type" value="Genomic_DNA"/>
</dbReference>
<evidence type="ECO:0000259" key="5">
    <source>
        <dbReference type="Pfam" id="PF13649"/>
    </source>
</evidence>
<dbReference type="EC" id="2.1.1.297" evidence="4"/>
<dbReference type="PANTHER" id="PTHR18895:SF74">
    <property type="entry name" value="MTRF1L RELEASE FACTOR GLUTAMINE METHYLTRANSFERASE"/>
    <property type="match status" value="1"/>
</dbReference>
<sequence length="301" mass="31841">MWQSGGVSGVEEQGRATVPDVLAQLEAVLRDGGIEDPQTEAQLILGHVLGVSRGRVQALAVLGEGLAEEARQQAVGLAESRAQRIPLQHLTGRAAFRSLELSVGPGVFVPRPETEIVAQFAIDALQAVAHPAPLAVDLCTGSGAIALALAHEVPTARVWAVERSREAHAWAERNVAEWGGGRVTLLLGDARDPEPLAPLRGTVDVLVSNPPYVPAGMVPRDPEVRDHDPALALYSGEDGLELIRHISRAGLPLVRPGGSLVLEHAETQGAAIRRLLTADGWRAAATHPDLTGRDRVTTAVR</sequence>
<evidence type="ECO:0000313" key="7">
    <source>
        <dbReference type="EMBL" id="PRI10115.1"/>
    </source>
</evidence>
<keyword evidence="8" id="KW-1185">Reference proteome</keyword>
<feature type="domain" description="Release factor glutamine methyltransferase N-terminal" evidence="6">
    <location>
        <begin position="20"/>
        <end position="92"/>
    </location>
</feature>
<evidence type="ECO:0000256" key="3">
    <source>
        <dbReference type="ARBA" id="ARBA00022691"/>
    </source>
</evidence>
<gene>
    <name evidence="4" type="primary">prmC</name>
    <name evidence="7" type="ORF">B4915_13355</name>
</gene>
<dbReference type="Gene3D" id="1.10.8.10">
    <property type="entry name" value="DNA helicase RuvA subunit, C-terminal domain"/>
    <property type="match status" value="1"/>
</dbReference>
<dbReference type="PANTHER" id="PTHR18895">
    <property type="entry name" value="HEMK METHYLTRANSFERASE"/>
    <property type="match status" value="1"/>
</dbReference>
<keyword evidence="1 4" id="KW-0489">Methyltransferase</keyword>
<dbReference type="Proteomes" id="UP000238650">
    <property type="component" value="Unassembled WGS sequence"/>
</dbReference>
<dbReference type="AlphaFoldDB" id="A0A2S9QKK8"/>
<dbReference type="InterPro" id="IPR029063">
    <property type="entry name" value="SAM-dependent_MTases_sf"/>
</dbReference>
<dbReference type="InterPro" id="IPR019874">
    <property type="entry name" value="RF_methyltr_PrmC"/>
</dbReference>
<dbReference type="HAMAP" id="MF_02126">
    <property type="entry name" value="RF_methyltr_PrmC"/>
    <property type="match status" value="1"/>
</dbReference>
<comment type="similarity">
    <text evidence="4">Belongs to the protein N5-glutamine methyltransferase family. PrmC subfamily.</text>
</comment>
<dbReference type="Gene3D" id="3.40.50.150">
    <property type="entry name" value="Vaccinia Virus protein VP39"/>
    <property type="match status" value="1"/>
</dbReference>
<feature type="binding site" evidence="4">
    <location>
        <position position="209"/>
    </location>
    <ligand>
        <name>S-adenosyl-L-methionine</name>
        <dbReference type="ChEBI" id="CHEBI:59789"/>
    </ligand>
</feature>
<accession>A0A2S9QKK8</accession>
<keyword evidence="3 4" id="KW-0949">S-adenosyl-L-methionine</keyword>
<dbReference type="InterPro" id="IPR002052">
    <property type="entry name" value="DNA_methylase_N6_adenine_CS"/>
</dbReference>
<dbReference type="NCBIfam" id="TIGR03534">
    <property type="entry name" value="RF_mod_PrmC"/>
    <property type="match status" value="1"/>
</dbReference>
<dbReference type="InterPro" id="IPR041698">
    <property type="entry name" value="Methyltransf_25"/>
</dbReference>
<evidence type="ECO:0000256" key="1">
    <source>
        <dbReference type="ARBA" id="ARBA00022603"/>
    </source>
</evidence>
<evidence type="ECO:0000256" key="2">
    <source>
        <dbReference type="ARBA" id="ARBA00022679"/>
    </source>
</evidence>
<dbReference type="GO" id="GO:0003676">
    <property type="term" value="F:nucleic acid binding"/>
    <property type="evidence" value="ECO:0007669"/>
    <property type="project" value="InterPro"/>
</dbReference>
<proteinExistence type="inferred from homology"/>
<comment type="caution">
    <text evidence="7">The sequence shown here is derived from an EMBL/GenBank/DDBJ whole genome shotgun (WGS) entry which is preliminary data.</text>
</comment>
<evidence type="ECO:0000259" key="6">
    <source>
        <dbReference type="Pfam" id="PF17827"/>
    </source>
</evidence>
<keyword evidence="2 4" id="KW-0808">Transferase</keyword>
<name>A0A2S9QKK8_9MICO</name>
<comment type="function">
    <text evidence="4">Methylates the class 1 translation termination release factors RF1/PrfA and RF2/PrfB on the glutamine residue of the universally conserved GGQ motif.</text>
</comment>
<feature type="binding site" evidence="4">
    <location>
        <begin position="209"/>
        <end position="212"/>
    </location>
    <ligand>
        <name>substrate</name>
    </ligand>
</feature>
<dbReference type="InterPro" id="IPR050320">
    <property type="entry name" value="N5-glutamine_MTase"/>
</dbReference>
<dbReference type="GO" id="GO:0032259">
    <property type="term" value="P:methylation"/>
    <property type="evidence" value="ECO:0007669"/>
    <property type="project" value="UniProtKB-KW"/>
</dbReference>
<dbReference type="InterPro" id="IPR040758">
    <property type="entry name" value="PrmC_N"/>
</dbReference>